<name>A0AAN8Q3E5_POLSC</name>
<dbReference type="AlphaFoldDB" id="A0AAN8Q3E5"/>
<evidence type="ECO:0000313" key="1">
    <source>
        <dbReference type="EMBL" id="KAK6634435.1"/>
    </source>
</evidence>
<organism evidence="1 2">
    <name type="scientific">Polyplax serrata</name>
    <name type="common">Common mouse louse</name>
    <dbReference type="NCBI Taxonomy" id="468196"/>
    <lineage>
        <taxon>Eukaryota</taxon>
        <taxon>Metazoa</taxon>
        <taxon>Ecdysozoa</taxon>
        <taxon>Arthropoda</taxon>
        <taxon>Hexapoda</taxon>
        <taxon>Insecta</taxon>
        <taxon>Pterygota</taxon>
        <taxon>Neoptera</taxon>
        <taxon>Paraneoptera</taxon>
        <taxon>Psocodea</taxon>
        <taxon>Troctomorpha</taxon>
        <taxon>Phthiraptera</taxon>
        <taxon>Anoplura</taxon>
        <taxon>Polyplacidae</taxon>
        <taxon>Polyplax</taxon>
    </lineage>
</organism>
<reference evidence="1 2" key="1">
    <citation type="submission" date="2023-10" db="EMBL/GenBank/DDBJ databases">
        <title>Genomes of two closely related lineages of the louse Polyplax serrata with different host specificities.</title>
        <authorList>
            <person name="Martinu J."/>
            <person name="Tarabai H."/>
            <person name="Stefka J."/>
            <person name="Hypsa V."/>
        </authorList>
    </citation>
    <scope>NUCLEOTIDE SEQUENCE [LARGE SCALE GENOMIC DNA]</scope>
    <source>
        <strain evidence="1">HR10_N</strain>
    </source>
</reference>
<evidence type="ECO:0000313" key="2">
    <source>
        <dbReference type="Proteomes" id="UP001372834"/>
    </source>
</evidence>
<comment type="caution">
    <text evidence="1">The sequence shown here is derived from an EMBL/GenBank/DDBJ whole genome shotgun (WGS) entry which is preliminary data.</text>
</comment>
<proteinExistence type="predicted"/>
<gene>
    <name evidence="1" type="ORF">RUM43_011836</name>
</gene>
<dbReference type="Proteomes" id="UP001372834">
    <property type="component" value="Unassembled WGS sequence"/>
</dbReference>
<sequence length="210" mass="24727">MNKFVNQIVRRAKNFVQVFTGGTLEVDCDNYEVLYKVICVIGPLLTAIVLYQSLKYHLITTAYQYEKFVRKRCGHMRRLSKQLKLLVKHYGNFYFRFMPMNHGRTMPQTYTLFTAIKEVLVNSNRPGTRCFRLNLLVDLIRGNSQYSPQHLSNLEVNLRNYYNESLNEIDPLSEYNLDIMKCSRELIIQGVKDFDVMSTIFRVLETVLED</sequence>
<protein>
    <submittedName>
        <fullName evidence="1">Uncharacterized protein</fullName>
    </submittedName>
</protein>
<dbReference type="EMBL" id="JAWJWE010000005">
    <property type="protein sequence ID" value="KAK6634435.1"/>
    <property type="molecule type" value="Genomic_DNA"/>
</dbReference>
<accession>A0AAN8Q3E5</accession>